<dbReference type="InterPro" id="IPR020904">
    <property type="entry name" value="Sc_DH/Rdtase_CS"/>
</dbReference>
<keyword evidence="5" id="KW-1185">Reference proteome</keyword>
<dbReference type="PROSITE" id="PS00061">
    <property type="entry name" value="ADH_SHORT"/>
    <property type="match status" value="1"/>
</dbReference>
<dbReference type="PANTHER" id="PTHR43639">
    <property type="entry name" value="OXIDOREDUCTASE, SHORT-CHAIN DEHYDROGENASE/REDUCTASE FAMILY (AFU_ORTHOLOGUE AFUA_5G02870)"/>
    <property type="match status" value="1"/>
</dbReference>
<protein>
    <submittedName>
        <fullName evidence="4">SDR family NAD(P)-dependent oxidoreductase</fullName>
        <ecNumber evidence="4">1.1.1.-</ecNumber>
    </submittedName>
</protein>
<dbReference type="InterPro" id="IPR057326">
    <property type="entry name" value="KR_dom"/>
</dbReference>
<dbReference type="InterPro" id="IPR036291">
    <property type="entry name" value="NAD(P)-bd_dom_sf"/>
</dbReference>
<dbReference type="AlphaFoldDB" id="A0ABD5RVU2"/>
<evidence type="ECO:0000256" key="1">
    <source>
        <dbReference type="ARBA" id="ARBA00006484"/>
    </source>
</evidence>
<reference evidence="4 5" key="1">
    <citation type="journal article" date="2019" name="Int. J. Syst. Evol. Microbiol.">
        <title>The Global Catalogue of Microorganisms (GCM) 10K type strain sequencing project: providing services to taxonomists for standard genome sequencing and annotation.</title>
        <authorList>
            <consortium name="The Broad Institute Genomics Platform"/>
            <consortium name="The Broad Institute Genome Sequencing Center for Infectious Disease"/>
            <person name="Wu L."/>
            <person name="Ma J."/>
        </authorList>
    </citation>
    <scope>NUCLEOTIDE SEQUENCE [LARGE SCALE GENOMIC DNA]</scope>
    <source>
        <strain evidence="4 5">NBRC 111368</strain>
    </source>
</reference>
<evidence type="ECO:0000313" key="5">
    <source>
        <dbReference type="Proteomes" id="UP001596328"/>
    </source>
</evidence>
<name>A0ABD5RVU2_9EURY</name>
<dbReference type="Pfam" id="PF13561">
    <property type="entry name" value="adh_short_C2"/>
    <property type="match status" value="1"/>
</dbReference>
<sequence>MESKVALVVGASSGIGRAVAERFAAEGANVAVGSRSQSRVGRTAEEIRDGGDAAVAVECDLGSQSSVDAAVERTKAEFGEVDVVFNSAGAMTRGPITETDESDMERVLDVNLLGPMRLAKAALPELAETDGTLVNVSSEAGERGIENLPAYCASKGGLNTLTKQLAVEFGPRGVTVNAIAPGTTKTAINEEVREEDPEWVDERREAIPIGRLNEPEDVAELAVYLASDGARTMNGAIVNIDGGTTAK</sequence>
<dbReference type="NCBIfam" id="NF005559">
    <property type="entry name" value="PRK07231.1"/>
    <property type="match status" value="1"/>
</dbReference>
<dbReference type="GO" id="GO:0016491">
    <property type="term" value="F:oxidoreductase activity"/>
    <property type="evidence" value="ECO:0007669"/>
    <property type="project" value="UniProtKB-KW"/>
</dbReference>
<dbReference type="CDD" id="cd05233">
    <property type="entry name" value="SDR_c"/>
    <property type="match status" value="1"/>
</dbReference>
<dbReference type="PANTHER" id="PTHR43639:SF1">
    <property type="entry name" value="SHORT-CHAIN DEHYDROGENASE_REDUCTASE FAMILY PROTEIN"/>
    <property type="match status" value="1"/>
</dbReference>
<proteinExistence type="inferred from homology"/>
<dbReference type="EMBL" id="JBHSWU010000023">
    <property type="protein sequence ID" value="MFC6723539.1"/>
    <property type="molecule type" value="Genomic_DNA"/>
</dbReference>
<comment type="caution">
    <text evidence="4">The sequence shown here is derived from an EMBL/GenBank/DDBJ whole genome shotgun (WGS) entry which is preliminary data.</text>
</comment>
<dbReference type="SUPFAM" id="SSF51735">
    <property type="entry name" value="NAD(P)-binding Rossmann-fold domains"/>
    <property type="match status" value="1"/>
</dbReference>
<evidence type="ECO:0000259" key="3">
    <source>
        <dbReference type="SMART" id="SM00822"/>
    </source>
</evidence>
<dbReference type="EC" id="1.1.1.-" evidence="4"/>
<comment type="similarity">
    <text evidence="1">Belongs to the short-chain dehydrogenases/reductases (SDR) family.</text>
</comment>
<dbReference type="SMART" id="SM00822">
    <property type="entry name" value="PKS_KR"/>
    <property type="match status" value="1"/>
</dbReference>
<keyword evidence="2 4" id="KW-0560">Oxidoreductase</keyword>
<evidence type="ECO:0000313" key="4">
    <source>
        <dbReference type="EMBL" id="MFC6723539.1"/>
    </source>
</evidence>
<dbReference type="Gene3D" id="3.40.50.720">
    <property type="entry name" value="NAD(P)-binding Rossmann-like Domain"/>
    <property type="match status" value="1"/>
</dbReference>
<gene>
    <name evidence="4" type="ORF">ACFQE1_03865</name>
</gene>
<dbReference type="Proteomes" id="UP001596328">
    <property type="component" value="Unassembled WGS sequence"/>
</dbReference>
<dbReference type="PRINTS" id="PR00080">
    <property type="entry name" value="SDRFAMILY"/>
</dbReference>
<dbReference type="FunFam" id="3.40.50.720:FF:000084">
    <property type="entry name" value="Short-chain dehydrogenase reductase"/>
    <property type="match status" value="1"/>
</dbReference>
<accession>A0ABD5RVU2</accession>
<feature type="domain" description="Ketoreductase" evidence="3">
    <location>
        <begin position="4"/>
        <end position="182"/>
    </location>
</feature>
<organism evidence="4 5">
    <name type="scientific">Halobium palmae</name>
    <dbReference type="NCBI Taxonomy" id="1776492"/>
    <lineage>
        <taxon>Archaea</taxon>
        <taxon>Methanobacteriati</taxon>
        <taxon>Methanobacteriota</taxon>
        <taxon>Stenosarchaea group</taxon>
        <taxon>Halobacteria</taxon>
        <taxon>Halobacteriales</taxon>
        <taxon>Haloferacaceae</taxon>
        <taxon>Halobium</taxon>
    </lineage>
</organism>
<evidence type="ECO:0000256" key="2">
    <source>
        <dbReference type="ARBA" id="ARBA00023002"/>
    </source>
</evidence>
<dbReference type="InterPro" id="IPR002347">
    <property type="entry name" value="SDR_fam"/>
</dbReference>
<dbReference type="PRINTS" id="PR00081">
    <property type="entry name" value="GDHRDH"/>
</dbReference>